<evidence type="ECO:0000313" key="2">
    <source>
        <dbReference type="EMBL" id="KAF1829539.1"/>
    </source>
</evidence>
<feature type="compositionally biased region" description="Basic and acidic residues" evidence="1">
    <location>
        <begin position="536"/>
        <end position="576"/>
    </location>
</feature>
<keyword evidence="3" id="KW-1185">Reference proteome</keyword>
<feature type="compositionally biased region" description="Pro residues" evidence="1">
    <location>
        <begin position="856"/>
        <end position="865"/>
    </location>
</feature>
<protein>
    <submittedName>
        <fullName evidence="2">Uncharacterized protein</fullName>
    </submittedName>
</protein>
<feature type="region of interest" description="Disordered" evidence="1">
    <location>
        <begin position="268"/>
        <end position="471"/>
    </location>
</feature>
<feature type="compositionally biased region" description="Basic and acidic residues" evidence="1">
    <location>
        <begin position="150"/>
        <end position="164"/>
    </location>
</feature>
<name>A0A6A5JYT1_9PLEO</name>
<feature type="region of interest" description="Disordered" evidence="1">
    <location>
        <begin position="516"/>
        <end position="709"/>
    </location>
</feature>
<feature type="region of interest" description="Disordered" evidence="1">
    <location>
        <begin position="21"/>
        <end position="231"/>
    </location>
</feature>
<evidence type="ECO:0000256" key="1">
    <source>
        <dbReference type="SAM" id="MobiDB-lite"/>
    </source>
</evidence>
<reference evidence="2" key="1">
    <citation type="submission" date="2020-01" db="EMBL/GenBank/DDBJ databases">
        <authorList>
            <consortium name="DOE Joint Genome Institute"/>
            <person name="Haridas S."/>
            <person name="Albert R."/>
            <person name="Binder M."/>
            <person name="Bloem J."/>
            <person name="Labutti K."/>
            <person name="Salamov A."/>
            <person name="Andreopoulos B."/>
            <person name="Baker S.E."/>
            <person name="Barry K."/>
            <person name="Bills G."/>
            <person name="Bluhm B.H."/>
            <person name="Cannon C."/>
            <person name="Castanera R."/>
            <person name="Culley D.E."/>
            <person name="Daum C."/>
            <person name="Ezra D."/>
            <person name="Gonzalez J.B."/>
            <person name="Henrissat B."/>
            <person name="Kuo A."/>
            <person name="Liang C."/>
            <person name="Lipzen A."/>
            <person name="Lutzoni F."/>
            <person name="Magnuson J."/>
            <person name="Mondo S."/>
            <person name="Nolan M."/>
            <person name="Ohm R."/>
            <person name="Pangilinan J."/>
            <person name="Park H.-J."/>
            <person name="Ramirez L."/>
            <person name="Alfaro M."/>
            <person name="Sun H."/>
            <person name="Tritt A."/>
            <person name="Yoshinaga Y."/>
            <person name="Zwiers L.-H."/>
            <person name="Turgeon B.G."/>
            <person name="Goodwin S.B."/>
            <person name="Spatafora J.W."/>
            <person name="Crous P.W."/>
            <person name="Grigoriev I.V."/>
        </authorList>
    </citation>
    <scope>NUCLEOTIDE SEQUENCE</scope>
    <source>
        <strain evidence="2">P77</strain>
    </source>
</reference>
<feature type="compositionally biased region" description="Polar residues" evidence="1">
    <location>
        <begin position="305"/>
        <end position="314"/>
    </location>
</feature>
<feature type="compositionally biased region" description="Acidic residues" evidence="1">
    <location>
        <begin position="317"/>
        <end position="326"/>
    </location>
</feature>
<feature type="compositionally biased region" description="Pro residues" evidence="1">
    <location>
        <begin position="656"/>
        <end position="673"/>
    </location>
</feature>
<dbReference type="Proteomes" id="UP000800040">
    <property type="component" value="Unassembled WGS sequence"/>
</dbReference>
<proteinExistence type="predicted"/>
<evidence type="ECO:0000313" key="3">
    <source>
        <dbReference type="Proteomes" id="UP000800040"/>
    </source>
</evidence>
<accession>A0A6A5JYT1</accession>
<feature type="region of interest" description="Disordered" evidence="1">
    <location>
        <begin position="725"/>
        <end position="865"/>
    </location>
</feature>
<feature type="compositionally biased region" description="Acidic residues" evidence="1">
    <location>
        <begin position="67"/>
        <end position="83"/>
    </location>
</feature>
<sequence length="865" mass="96194">MTPRTRSSNQRTNFKVYYSKKVPQQIHFPHKSKTVRRPSTPPHDGLGKRQMVFLPEKMKLQRNATVEDSDMEDEDTDMEEDMEQGGVAIGPQADEGEEQRTANKIKGKGKKRSSDVMQGDDSEDDELVRCAPKRRRKAESPKPNRRSRRTKPESDHERDIDRAHTLRRQSTMTQLVDGRKPLPGVEEPDFRPVKRSSRLSWGGKGKSDKARRDRKQRTLTQMVPGMRPLGIMSDEDVEELLSDVEAQERDSQIYGEAVAQRLARQGLHRGQENISEDVDVTAESGEGIQTAMEVRDDGDDELPIPSQNLPTLVVQSVEDEMHEDCEDSYRPTQYIDAPVTRASRTGRRRTAAQATESRPAEVVPARPSRASKSRFSLLATPEKRRIREIPSSQSPADSPLSTQNTPQKSHRSPLKERSENGINAPETPSRRKQVTFEVTGQTPVPPPTLSKFQSTIQDSEDEDDIIKEDIVSTGGNIGAHTQALINNLESTAPSKTVGADTQALIDQIDQTCVDAIEDDEVAHEEASQDSVALADLRCHNEPSPELGEPHKHSNGQRERAAPEEQSNHVADARPEELPYEEDDADATIPPVTRSYPSLDERPNASETTTSIEGQLPESEEQGFSTTPPAEPYIQETLPSTPMVIQDDSSDEEDLPGPEPIPPRSSRPARPQPPSTNIQQSTDLDGQPIQVPRSPSPEHETQQSHWSKAEQQLQNEWFSYSQYVHARPPQSSSMRAAPDSFSYKATPHPARNPSAPQPQHPPSGSHPSQATTVDEITQRTPRRNRTQPFSSTHTTPHRIASSQPVISPSKPPPLFIPSSFPSPAKAAMDAWSSPVLGPTEPRSTLSQWASFEDFSIPGPPPVEWDE</sequence>
<gene>
    <name evidence="2" type="ORF">BDW02DRAFT_573892</name>
</gene>
<feature type="compositionally biased region" description="Basic residues" evidence="1">
    <location>
        <begin position="131"/>
        <end position="149"/>
    </location>
</feature>
<feature type="compositionally biased region" description="Polar residues" evidence="1">
    <location>
        <begin position="788"/>
        <end position="804"/>
    </location>
</feature>
<dbReference type="AlphaFoldDB" id="A0A6A5JYT1"/>
<organism evidence="2 3">
    <name type="scientific">Decorospora gaudefroyi</name>
    <dbReference type="NCBI Taxonomy" id="184978"/>
    <lineage>
        <taxon>Eukaryota</taxon>
        <taxon>Fungi</taxon>
        <taxon>Dikarya</taxon>
        <taxon>Ascomycota</taxon>
        <taxon>Pezizomycotina</taxon>
        <taxon>Dothideomycetes</taxon>
        <taxon>Pleosporomycetidae</taxon>
        <taxon>Pleosporales</taxon>
        <taxon>Pleosporineae</taxon>
        <taxon>Pleosporaceae</taxon>
        <taxon>Decorospora</taxon>
    </lineage>
</organism>
<dbReference type="OrthoDB" id="73788at2759"/>
<feature type="compositionally biased region" description="Polar residues" evidence="1">
    <location>
        <begin position="390"/>
        <end position="407"/>
    </location>
</feature>
<dbReference type="EMBL" id="ML975438">
    <property type="protein sequence ID" value="KAF1829539.1"/>
    <property type="molecule type" value="Genomic_DNA"/>
</dbReference>